<dbReference type="AlphaFoldDB" id="A0A9K3PHG6"/>
<evidence type="ECO:0000313" key="10">
    <source>
        <dbReference type="EMBL" id="KAG7347533.1"/>
    </source>
</evidence>
<reference evidence="10" key="1">
    <citation type="journal article" date="2021" name="Sci. Rep.">
        <title>Diploid genomic architecture of Nitzschia inconspicua, an elite biomass production diatom.</title>
        <authorList>
            <person name="Oliver A."/>
            <person name="Podell S."/>
            <person name="Pinowska A."/>
            <person name="Traller J.C."/>
            <person name="Smith S.R."/>
            <person name="McClure R."/>
            <person name="Beliaev A."/>
            <person name="Bohutskyi P."/>
            <person name="Hill E.A."/>
            <person name="Rabines A."/>
            <person name="Zheng H."/>
            <person name="Allen L.Z."/>
            <person name="Kuo A."/>
            <person name="Grigoriev I.V."/>
            <person name="Allen A.E."/>
            <person name="Hazlebeck D."/>
            <person name="Allen E.E."/>
        </authorList>
    </citation>
    <scope>NUCLEOTIDE SEQUENCE</scope>
    <source>
        <strain evidence="10">Hildebrandi</strain>
    </source>
</reference>
<evidence type="ECO:0000313" key="11">
    <source>
        <dbReference type="Proteomes" id="UP000693970"/>
    </source>
</evidence>
<feature type="domain" description="Sodium/calcium exchanger membrane region" evidence="8">
    <location>
        <begin position="34"/>
        <end position="175"/>
    </location>
</feature>
<dbReference type="Pfam" id="PF01699">
    <property type="entry name" value="Na_Ca_ex"/>
    <property type="match status" value="2"/>
</dbReference>
<feature type="transmembrane region" description="Helical" evidence="7">
    <location>
        <begin position="86"/>
        <end position="108"/>
    </location>
</feature>
<dbReference type="GO" id="GO:0006874">
    <property type="term" value="P:intracellular calcium ion homeostasis"/>
    <property type="evidence" value="ECO:0007669"/>
    <property type="project" value="TreeGrafter"/>
</dbReference>
<evidence type="ECO:0000256" key="6">
    <source>
        <dbReference type="ARBA" id="ARBA00023136"/>
    </source>
</evidence>
<sequence length="646" mass="71553">MDDTAEETVPTAPWWIWTILCTISAASFWCQATVTEERLVPALNVIADCYKIPSDIAGATLMAAGASSPELFSSLVALFITHSSLGLGTIVGSEIFNQLIICAGSVFASKTGKLILDKAIVTREVGFYALGIVLLYFALQDAKPLPEDPDGVKHIFISFWEATLVFSGYILYVIVCANMDAIVNCVSNARKAVQKTIATSGTSSYGSMTSKKDIDLGPMEYVTAKRNLSEEPEGNWKAVDYYVPRLSTDAALSQVSGAASLRRGSIATSIRTSTFSHTHNILRNFIATEERPTEIHNLYDVQMNDFKNELSCFLFQKSLFYTMSYFGSNAWHLRWFTISPDRIISVPDRGNPDEHRMRYPHFKAIEVDENRLIINIVNPIEGKHDHTLMAPSKPIFDKVVEAFETYMKQNATVRGPPLKPEDDDEAFVDIDFDGADDYEELIRFPVDGSNIEVIFWVLLFPLRLMMHFTLPDVRSLDENGEPTSSIGKAFFSTFMCLVWLVAGSYAMVASLEALAALMDIPDAVIGFTVSAAGTSLPNYVASKVAAENGFGNQAVSNAFGSNTFNIMVGLGLPWMLYTSFGTHFEPYNGLKDDQILESIIILAVVLAVFVVFMFFSDFVIHKWHGVVFLLLYVAYVTLAIVQVLIK</sequence>
<evidence type="ECO:0000256" key="4">
    <source>
        <dbReference type="ARBA" id="ARBA00022692"/>
    </source>
</evidence>
<feature type="transmembrane region" description="Helical" evidence="7">
    <location>
        <begin position="490"/>
        <end position="508"/>
    </location>
</feature>
<evidence type="ECO:0000256" key="3">
    <source>
        <dbReference type="ARBA" id="ARBA00022449"/>
    </source>
</evidence>
<dbReference type="InterPro" id="IPR004837">
    <property type="entry name" value="NaCa_Exmemb"/>
</dbReference>
<evidence type="ECO:0000256" key="5">
    <source>
        <dbReference type="ARBA" id="ARBA00022989"/>
    </source>
</evidence>
<dbReference type="InterPro" id="IPR004481">
    <property type="entry name" value="K/Na/Ca-exchanger"/>
</dbReference>
<feature type="transmembrane region" description="Helical" evidence="7">
    <location>
        <begin position="14"/>
        <end position="35"/>
    </location>
</feature>
<comment type="subcellular location">
    <subcellularLocation>
        <location evidence="1">Membrane</location>
        <topology evidence="1">Multi-pass membrane protein</topology>
    </subcellularLocation>
</comment>
<dbReference type="OrthoDB" id="2127281at2759"/>
<feature type="domain" description="Sodium/calcium exchanger membrane region" evidence="8">
    <location>
        <begin position="489"/>
        <end position="640"/>
    </location>
</feature>
<keyword evidence="3" id="KW-0050">Antiport</keyword>
<evidence type="ECO:0000256" key="1">
    <source>
        <dbReference type="ARBA" id="ARBA00004141"/>
    </source>
</evidence>
<keyword evidence="11" id="KW-1185">Reference proteome</keyword>
<dbReference type="PANTHER" id="PTHR10846:SF73">
    <property type="entry name" value="SODIUM_CALCIUM EXCHANGER MEMBRANE REGION DOMAIN-CONTAINING PROTEIN"/>
    <property type="match status" value="1"/>
</dbReference>
<comment type="similarity">
    <text evidence="2">Belongs to the Ca(2+):cation antiporter (CaCA) (TC 2.A.19) family. SLC24A subfamily.</text>
</comment>
<dbReference type="EMBL" id="JAGRRH010000020">
    <property type="protein sequence ID" value="KAG7347533.1"/>
    <property type="molecule type" value="Genomic_DNA"/>
</dbReference>
<dbReference type="FunFam" id="1.20.1420.30:FF:000047">
    <property type="entry name" value="Probable sodium/calcium exchanger antiporter"/>
    <property type="match status" value="1"/>
</dbReference>
<organism evidence="10 11">
    <name type="scientific">Nitzschia inconspicua</name>
    <dbReference type="NCBI Taxonomy" id="303405"/>
    <lineage>
        <taxon>Eukaryota</taxon>
        <taxon>Sar</taxon>
        <taxon>Stramenopiles</taxon>
        <taxon>Ochrophyta</taxon>
        <taxon>Bacillariophyta</taxon>
        <taxon>Bacillariophyceae</taxon>
        <taxon>Bacillariophycidae</taxon>
        <taxon>Bacillariales</taxon>
        <taxon>Bacillariaceae</taxon>
        <taxon>Nitzschia</taxon>
    </lineage>
</organism>
<dbReference type="Proteomes" id="UP000693970">
    <property type="component" value="Unassembled WGS sequence"/>
</dbReference>
<evidence type="ECO:0000313" key="9">
    <source>
        <dbReference type="EMBL" id="KAG7338962.1"/>
    </source>
</evidence>
<evidence type="ECO:0000259" key="8">
    <source>
        <dbReference type="Pfam" id="PF01699"/>
    </source>
</evidence>
<feature type="transmembrane region" description="Helical" evidence="7">
    <location>
        <begin position="626"/>
        <end position="645"/>
    </location>
</feature>
<dbReference type="GO" id="GO:0005262">
    <property type="term" value="F:calcium channel activity"/>
    <property type="evidence" value="ECO:0007669"/>
    <property type="project" value="TreeGrafter"/>
</dbReference>
<gene>
    <name evidence="10" type="ORF">IV203_016238</name>
    <name evidence="9" type="ORF">IV203_017453</name>
</gene>
<name>A0A9K3PHG6_9STRA</name>
<keyword evidence="4 7" id="KW-0812">Transmembrane</keyword>
<dbReference type="PANTHER" id="PTHR10846">
    <property type="entry name" value="SODIUM/POTASSIUM/CALCIUM EXCHANGER"/>
    <property type="match status" value="1"/>
</dbReference>
<keyword evidence="3" id="KW-0813">Transport</keyword>
<evidence type="ECO:0000256" key="2">
    <source>
        <dbReference type="ARBA" id="ARBA00005364"/>
    </source>
</evidence>
<dbReference type="GO" id="GO:0008273">
    <property type="term" value="F:calcium, potassium:sodium antiporter activity"/>
    <property type="evidence" value="ECO:0007669"/>
    <property type="project" value="TreeGrafter"/>
</dbReference>
<dbReference type="NCBIfam" id="TIGR00367">
    <property type="entry name" value="calcium/sodium antiporter"/>
    <property type="match status" value="1"/>
</dbReference>
<feature type="transmembrane region" description="Helical" evidence="7">
    <location>
        <begin position="120"/>
        <end position="139"/>
    </location>
</feature>
<keyword evidence="5 7" id="KW-1133">Transmembrane helix</keyword>
<dbReference type="GO" id="GO:0005886">
    <property type="term" value="C:plasma membrane"/>
    <property type="evidence" value="ECO:0007669"/>
    <property type="project" value="TreeGrafter"/>
</dbReference>
<evidence type="ECO:0000256" key="7">
    <source>
        <dbReference type="SAM" id="Phobius"/>
    </source>
</evidence>
<protein>
    <submittedName>
        <fullName evidence="10">CaCA family Na+/Ca+ antiporter</fullName>
    </submittedName>
</protein>
<keyword evidence="6 7" id="KW-0472">Membrane</keyword>
<proteinExistence type="inferred from homology"/>
<feature type="transmembrane region" description="Helical" evidence="7">
    <location>
        <begin position="599"/>
        <end position="620"/>
    </location>
</feature>
<feature type="transmembrane region" description="Helical" evidence="7">
    <location>
        <begin position="159"/>
        <end position="183"/>
    </location>
</feature>
<reference evidence="10" key="2">
    <citation type="submission" date="2021-04" db="EMBL/GenBank/DDBJ databases">
        <authorList>
            <person name="Podell S."/>
        </authorList>
    </citation>
    <scope>NUCLEOTIDE SEQUENCE</scope>
    <source>
        <strain evidence="10">Hildebrandi</strain>
    </source>
</reference>
<accession>A0A9K3PHG6</accession>
<dbReference type="EMBL" id="JAGRRH010000044">
    <property type="protein sequence ID" value="KAG7338962.1"/>
    <property type="molecule type" value="Genomic_DNA"/>
</dbReference>
<comment type="caution">
    <text evidence="10">The sequence shown here is derived from an EMBL/GenBank/DDBJ whole genome shotgun (WGS) entry which is preliminary data.</text>
</comment>